<comment type="caution">
    <text evidence="1">The sequence shown here is derived from an EMBL/GenBank/DDBJ whole genome shotgun (WGS) entry which is preliminary data.</text>
</comment>
<dbReference type="Proteomes" id="UP000287224">
    <property type="component" value="Unassembled WGS sequence"/>
</dbReference>
<proteinExistence type="predicted"/>
<sequence>MTYEPGTESEGRSGGRLNRRAFLEKSLALGVGGSAALSLLSACGTSASAASGVTYWNLFGGGDGARMIQMQDLFTKNHPDIPLKAVTLSWGQPYYTKVAMSAAGGRAPDVGICHLSRLSTFAAMKFLDPFDLDLLSQVGITQDNFLPEVWQRATYNGKLYALPLDTHPYVMYYNTDVCKKADLLDDNGNLKPLQGPDQLISAFQAAQKVTGFTGIAFLDAWRLFDSLYGQLGGKILSPDAKEIVLDDAKAEQALDFMANLTQKAKVMPANIDSVAVFGSGKSGFLWNGEWEVTTFITQKTPFNMIPFPNVFGNTKVWGDSHSFILPHQAYPDKGRQRATYEFMASMLKEGQIWAEGGHIPAYLPVATSEAYKQLKPQSNYANAAADVVADPAAWFSGAGSDFETQADGAFQTVLLGQLTPQQGVQQFKKAIQKLIDTPSPI</sequence>
<dbReference type="PANTHER" id="PTHR43649:SF14">
    <property type="entry name" value="BLR3389 PROTEIN"/>
    <property type="match status" value="1"/>
</dbReference>
<gene>
    <name evidence="1" type="ORF">KDAU_59210</name>
</gene>
<dbReference type="Gene3D" id="3.40.190.10">
    <property type="entry name" value="Periplasmic binding protein-like II"/>
    <property type="match status" value="1"/>
</dbReference>
<evidence type="ECO:0000313" key="1">
    <source>
        <dbReference type="EMBL" id="GCE08592.1"/>
    </source>
</evidence>
<evidence type="ECO:0000313" key="2">
    <source>
        <dbReference type="Proteomes" id="UP000287224"/>
    </source>
</evidence>
<protein>
    <submittedName>
        <fullName evidence="1">ABC transporter substrate-binding protein</fullName>
    </submittedName>
</protein>
<reference evidence="2" key="1">
    <citation type="submission" date="2018-12" db="EMBL/GenBank/DDBJ databases">
        <title>Tengunoibacter tsumagoiensis gen. nov., sp. nov., Dictyobacter kobayashii sp. nov., D. alpinus sp. nov., and D. joshuensis sp. nov. and description of Dictyobacteraceae fam. nov. within the order Ktedonobacterales isolated from Tengu-no-mugimeshi.</title>
        <authorList>
            <person name="Wang C.M."/>
            <person name="Zheng Y."/>
            <person name="Sakai Y."/>
            <person name="Toyoda A."/>
            <person name="Minakuchi Y."/>
            <person name="Abe K."/>
            <person name="Yokota A."/>
            <person name="Yabe S."/>
        </authorList>
    </citation>
    <scope>NUCLEOTIDE SEQUENCE [LARGE SCALE GENOMIC DNA]</scope>
    <source>
        <strain evidence="2">S-27</strain>
    </source>
</reference>
<organism evidence="1 2">
    <name type="scientific">Dictyobacter aurantiacus</name>
    <dbReference type="NCBI Taxonomy" id="1936993"/>
    <lineage>
        <taxon>Bacteria</taxon>
        <taxon>Bacillati</taxon>
        <taxon>Chloroflexota</taxon>
        <taxon>Ktedonobacteria</taxon>
        <taxon>Ktedonobacterales</taxon>
        <taxon>Dictyobacteraceae</taxon>
        <taxon>Dictyobacter</taxon>
    </lineage>
</organism>
<dbReference type="InterPro" id="IPR006311">
    <property type="entry name" value="TAT_signal"/>
</dbReference>
<dbReference type="OrthoDB" id="9766758at2"/>
<dbReference type="InterPro" id="IPR050490">
    <property type="entry name" value="Bact_solute-bd_prot1"/>
</dbReference>
<dbReference type="PANTHER" id="PTHR43649">
    <property type="entry name" value="ARABINOSE-BINDING PROTEIN-RELATED"/>
    <property type="match status" value="1"/>
</dbReference>
<dbReference type="PROSITE" id="PS51318">
    <property type="entry name" value="TAT"/>
    <property type="match status" value="1"/>
</dbReference>
<dbReference type="Pfam" id="PF13416">
    <property type="entry name" value="SBP_bac_8"/>
    <property type="match status" value="1"/>
</dbReference>
<keyword evidence="2" id="KW-1185">Reference proteome</keyword>
<accession>A0A401ZP22</accession>
<dbReference type="AlphaFoldDB" id="A0A401ZP22"/>
<dbReference type="EMBL" id="BIFQ01000002">
    <property type="protein sequence ID" value="GCE08592.1"/>
    <property type="molecule type" value="Genomic_DNA"/>
</dbReference>
<dbReference type="RefSeq" id="WP_126601111.1">
    <property type="nucleotide sequence ID" value="NZ_BIFQ01000002.1"/>
</dbReference>
<dbReference type="InterPro" id="IPR006059">
    <property type="entry name" value="SBP"/>
</dbReference>
<dbReference type="SUPFAM" id="SSF53850">
    <property type="entry name" value="Periplasmic binding protein-like II"/>
    <property type="match status" value="1"/>
</dbReference>
<name>A0A401ZP22_9CHLR</name>